<dbReference type="PANTHER" id="PTHR12277">
    <property type="entry name" value="ALPHA/BETA HYDROLASE DOMAIN-CONTAINING PROTEIN"/>
    <property type="match status" value="1"/>
</dbReference>
<dbReference type="AlphaFoldDB" id="A0AAD5XZP9"/>
<feature type="domain" description="Serine aminopeptidase S33" evidence="1">
    <location>
        <begin position="85"/>
        <end position="203"/>
    </location>
</feature>
<dbReference type="Gene3D" id="3.40.50.1820">
    <property type="entry name" value="alpha/beta hydrolase"/>
    <property type="match status" value="1"/>
</dbReference>
<protein>
    <recommendedName>
        <fullName evidence="1">Serine aminopeptidase S33 domain-containing protein</fullName>
    </recommendedName>
</protein>
<dbReference type="InterPro" id="IPR029058">
    <property type="entry name" value="AB_hydrolase_fold"/>
</dbReference>
<sequence>MFFFQPYFVYLHWVNSPFSDVTYPTKYGFRENSVSHFYFNTSDKVTLSGWHVKPRKFEKIFLKNVKSEVKADGSLELNYSELPNAKRVCIYFHGNAGDIKSLGFKKITALEGTHLFTIDYRGFGLSSKKETPSEKGLELDAVAIFTYLTKDLNVDPKKIILIGHSLGSGVATNLAKLLTETQHEYGGLVLVSGYSSVPEASLTYPIIPVLLPLNNFDFIKKNIKYLLSEKFLNEEKLFYLERPCFIVHGLNDYEIKPTMSKSNFFSFIKGLTNRHLTPSNIFNNSFVAPNENEITEPYHSRHFGVFPVKSHFSGEVEGFIWKSNLPKYVNLMWYLELVFAGHNNVQDYELFMHSLNEWLMFNKI</sequence>
<gene>
    <name evidence="2" type="ORF">HK099_005278</name>
</gene>
<proteinExistence type="predicted"/>
<keyword evidence="3" id="KW-1185">Reference proteome</keyword>
<evidence type="ECO:0000313" key="2">
    <source>
        <dbReference type="EMBL" id="KAJ3218012.1"/>
    </source>
</evidence>
<dbReference type="InterPro" id="IPR022742">
    <property type="entry name" value="Hydrolase_4"/>
</dbReference>
<dbReference type="Pfam" id="PF12146">
    <property type="entry name" value="Hydrolase_4"/>
    <property type="match status" value="1"/>
</dbReference>
<accession>A0AAD5XZP9</accession>
<dbReference type="PANTHER" id="PTHR12277:SF81">
    <property type="entry name" value="PROTEIN ABHD13"/>
    <property type="match status" value="1"/>
</dbReference>
<evidence type="ECO:0000313" key="3">
    <source>
        <dbReference type="Proteomes" id="UP001211065"/>
    </source>
</evidence>
<evidence type="ECO:0000259" key="1">
    <source>
        <dbReference type="Pfam" id="PF12146"/>
    </source>
</evidence>
<dbReference type="Proteomes" id="UP001211065">
    <property type="component" value="Unassembled WGS sequence"/>
</dbReference>
<comment type="caution">
    <text evidence="2">The sequence shown here is derived from an EMBL/GenBank/DDBJ whole genome shotgun (WGS) entry which is preliminary data.</text>
</comment>
<organism evidence="2 3">
    <name type="scientific">Clydaea vesicula</name>
    <dbReference type="NCBI Taxonomy" id="447962"/>
    <lineage>
        <taxon>Eukaryota</taxon>
        <taxon>Fungi</taxon>
        <taxon>Fungi incertae sedis</taxon>
        <taxon>Chytridiomycota</taxon>
        <taxon>Chytridiomycota incertae sedis</taxon>
        <taxon>Chytridiomycetes</taxon>
        <taxon>Lobulomycetales</taxon>
        <taxon>Lobulomycetaceae</taxon>
        <taxon>Clydaea</taxon>
    </lineage>
</organism>
<name>A0AAD5XZP9_9FUNG</name>
<reference evidence="2" key="1">
    <citation type="submission" date="2020-05" db="EMBL/GenBank/DDBJ databases">
        <title>Phylogenomic resolution of chytrid fungi.</title>
        <authorList>
            <person name="Stajich J.E."/>
            <person name="Amses K."/>
            <person name="Simmons R."/>
            <person name="Seto K."/>
            <person name="Myers J."/>
            <person name="Bonds A."/>
            <person name="Quandt C.A."/>
            <person name="Barry K."/>
            <person name="Liu P."/>
            <person name="Grigoriev I."/>
            <person name="Longcore J.E."/>
            <person name="James T.Y."/>
        </authorList>
    </citation>
    <scope>NUCLEOTIDE SEQUENCE</scope>
    <source>
        <strain evidence="2">JEL0476</strain>
    </source>
</reference>
<dbReference type="EMBL" id="JADGJW010000400">
    <property type="protein sequence ID" value="KAJ3218012.1"/>
    <property type="molecule type" value="Genomic_DNA"/>
</dbReference>
<dbReference type="SUPFAM" id="SSF53474">
    <property type="entry name" value="alpha/beta-Hydrolases"/>
    <property type="match status" value="1"/>
</dbReference>